<dbReference type="AlphaFoldDB" id="A0A0C1ZEI3"/>
<protein>
    <recommendedName>
        <fullName evidence="4">Endo-1,4-beta-xylanase A</fullName>
    </recommendedName>
</protein>
<sequence length="207" mass="20286">MFKTLGHHLHLGCATALMLFVGCGDSGAGDGDTQASETAAETAAETAETAGSGSGNEANSEGVDGDGDGDDGTGPGDGDGDTGPGDGDGDTGPGDGDGDTSPGDGDGDTGDGDGDPIVCADFLDKESCDASIACQSVSGQPLVEGLGAPCLDPAVFLGCIDEMPCDQALTWFCIGPEDTKHLVQDGCGPEGEEPCEAPLLPPSECMP</sequence>
<name>A0A0C1ZEI3_9BACT</name>
<dbReference type="Proteomes" id="UP000031599">
    <property type="component" value="Unassembled WGS sequence"/>
</dbReference>
<dbReference type="PROSITE" id="PS51257">
    <property type="entry name" value="PROKAR_LIPOPROTEIN"/>
    <property type="match status" value="1"/>
</dbReference>
<reference evidence="2 3" key="1">
    <citation type="submission" date="2014-12" db="EMBL/GenBank/DDBJ databases">
        <title>Genome assembly of Enhygromyxa salina DSM 15201.</title>
        <authorList>
            <person name="Sharma G."/>
            <person name="Subramanian S."/>
        </authorList>
    </citation>
    <scope>NUCLEOTIDE SEQUENCE [LARGE SCALE GENOMIC DNA]</scope>
    <source>
        <strain evidence="2 3">DSM 15201</strain>
    </source>
</reference>
<proteinExistence type="predicted"/>
<comment type="caution">
    <text evidence="2">The sequence shown here is derived from an EMBL/GenBank/DDBJ whole genome shotgun (WGS) entry which is preliminary data.</text>
</comment>
<evidence type="ECO:0008006" key="4">
    <source>
        <dbReference type="Google" id="ProtNLM"/>
    </source>
</evidence>
<feature type="compositionally biased region" description="Low complexity" evidence="1">
    <location>
        <begin position="35"/>
        <end position="62"/>
    </location>
</feature>
<evidence type="ECO:0000256" key="1">
    <source>
        <dbReference type="SAM" id="MobiDB-lite"/>
    </source>
</evidence>
<accession>A0A0C1ZEI3</accession>
<organism evidence="2 3">
    <name type="scientific">Enhygromyxa salina</name>
    <dbReference type="NCBI Taxonomy" id="215803"/>
    <lineage>
        <taxon>Bacteria</taxon>
        <taxon>Pseudomonadati</taxon>
        <taxon>Myxococcota</taxon>
        <taxon>Polyangia</taxon>
        <taxon>Nannocystales</taxon>
        <taxon>Nannocystaceae</taxon>
        <taxon>Enhygromyxa</taxon>
    </lineage>
</organism>
<feature type="compositionally biased region" description="Gly residues" evidence="1">
    <location>
        <begin position="72"/>
        <end position="95"/>
    </location>
</feature>
<gene>
    <name evidence="2" type="ORF">DB30_04956</name>
</gene>
<evidence type="ECO:0000313" key="2">
    <source>
        <dbReference type="EMBL" id="KIG16084.1"/>
    </source>
</evidence>
<dbReference type="EMBL" id="JMCC02000043">
    <property type="protein sequence ID" value="KIG16084.1"/>
    <property type="molecule type" value="Genomic_DNA"/>
</dbReference>
<feature type="region of interest" description="Disordered" evidence="1">
    <location>
        <begin position="28"/>
        <end position="118"/>
    </location>
</feature>
<feature type="compositionally biased region" description="Acidic residues" evidence="1">
    <location>
        <begin position="105"/>
        <end position="114"/>
    </location>
</feature>
<evidence type="ECO:0000313" key="3">
    <source>
        <dbReference type="Proteomes" id="UP000031599"/>
    </source>
</evidence>